<dbReference type="AlphaFoldDB" id="A0A8B6FGR7"/>
<dbReference type="InterPro" id="IPR043128">
    <property type="entry name" value="Rev_trsase/Diguanyl_cyclase"/>
</dbReference>
<reference evidence="2" key="1">
    <citation type="submission" date="2018-11" db="EMBL/GenBank/DDBJ databases">
        <authorList>
            <person name="Alioto T."/>
            <person name="Alioto T."/>
        </authorList>
    </citation>
    <scope>NUCLEOTIDE SEQUENCE</scope>
</reference>
<comment type="caution">
    <text evidence="2">The sequence shown here is derived from an EMBL/GenBank/DDBJ whole genome shotgun (WGS) entry which is preliminary data.</text>
</comment>
<name>A0A8B6FGR7_MYTGA</name>
<dbReference type="Gene3D" id="3.10.10.10">
    <property type="entry name" value="HIV Type 1 Reverse Transcriptase, subunit A, domain 1"/>
    <property type="match status" value="1"/>
</dbReference>
<dbReference type="Pfam" id="PF00078">
    <property type="entry name" value="RVT_1"/>
    <property type="match status" value="1"/>
</dbReference>
<evidence type="ECO:0000259" key="1">
    <source>
        <dbReference type="Pfam" id="PF00078"/>
    </source>
</evidence>
<organism evidence="2 3">
    <name type="scientific">Mytilus galloprovincialis</name>
    <name type="common">Mediterranean mussel</name>
    <dbReference type="NCBI Taxonomy" id="29158"/>
    <lineage>
        <taxon>Eukaryota</taxon>
        <taxon>Metazoa</taxon>
        <taxon>Spiralia</taxon>
        <taxon>Lophotrochozoa</taxon>
        <taxon>Mollusca</taxon>
        <taxon>Bivalvia</taxon>
        <taxon>Autobranchia</taxon>
        <taxon>Pteriomorphia</taxon>
        <taxon>Mytilida</taxon>
        <taxon>Mytiloidea</taxon>
        <taxon>Mytilidae</taxon>
        <taxon>Mytilinae</taxon>
        <taxon>Mytilus</taxon>
    </lineage>
</organism>
<feature type="domain" description="Reverse transcriptase" evidence="1">
    <location>
        <begin position="18"/>
        <end position="135"/>
    </location>
</feature>
<dbReference type="OrthoDB" id="5920040at2759"/>
<evidence type="ECO:0000313" key="2">
    <source>
        <dbReference type="EMBL" id="VDI49918.1"/>
    </source>
</evidence>
<keyword evidence="3" id="KW-1185">Reference proteome</keyword>
<dbReference type="Proteomes" id="UP000596742">
    <property type="component" value="Unassembled WGS sequence"/>
</dbReference>
<dbReference type="EMBL" id="UYJE01006883">
    <property type="protein sequence ID" value="VDI49918.1"/>
    <property type="molecule type" value="Genomic_DNA"/>
</dbReference>
<dbReference type="Gene3D" id="3.30.70.270">
    <property type="match status" value="1"/>
</dbReference>
<dbReference type="InterPro" id="IPR000477">
    <property type="entry name" value="RT_dom"/>
</dbReference>
<dbReference type="SUPFAM" id="SSF56672">
    <property type="entry name" value="DNA/RNA polymerases"/>
    <property type="match status" value="1"/>
</dbReference>
<proteinExistence type="predicted"/>
<sequence length="359" mass="41712">MTTPPNLNDLVGILLRFRLHQFAVTTDIEKAFLNVGLETQDRDVTRFFWFDTPTDPSTPLSTYRFKSVLFGATSSPFILNSVLQKHLRENRCEYTDTLMNDLYVDNILSSFPTESALLKYFDTSRDLFTRAGFNLRSWASNSQLLRDRANSHNVLDKDELIKVLGLRWNTCNDTLTFAKPEYTDIEDTQYQWKYCPTDSNPADMLSRGVTATKFLELDLWMKGPEWLTDKSNWPQWKNKESHILSTTIEQGQSTSEPQQKIRSYEGISKIMDIQRYSSYQKLLRITAYMYRFINNCRNNDKLTGNLSVNEIQTASTSWIRDSQLHSPCDSSDNTITSTRKAKTDAKEKIKSWIQPFRKT</sequence>
<evidence type="ECO:0000313" key="3">
    <source>
        <dbReference type="Proteomes" id="UP000596742"/>
    </source>
</evidence>
<dbReference type="PANTHER" id="PTHR47331">
    <property type="entry name" value="PHD-TYPE DOMAIN-CONTAINING PROTEIN"/>
    <property type="match status" value="1"/>
</dbReference>
<dbReference type="InterPro" id="IPR043502">
    <property type="entry name" value="DNA/RNA_pol_sf"/>
</dbReference>
<gene>
    <name evidence="2" type="ORF">MGAL_10B007344</name>
</gene>
<accession>A0A8B6FGR7</accession>
<protein>
    <recommendedName>
        <fullName evidence="1">Reverse transcriptase domain-containing protein</fullName>
    </recommendedName>
</protein>